<accession>A0A481YY89</accession>
<keyword evidence="1" id="KW-0472">Membrane</keyword>
<keyword evidence="1" id="KW-1133">Transmembrane helix</keyword>
<proteinExistence type="predicted"/>
<gene>
    <name evidence="2" type="ORF">LCMAC202_01730</name>
</gene>
<keyword evidence="1" id="KW-0812">Transmembrane</keyword>
<feature type="transmembrane region" description="Helical" evidence="1">
    <location>
        <begin position="49"/>
        <end position="73"/>
    </location>
</feature>
<name>A0A481YY89_9VIRU</name>
<evidence type="ECO:0000313" key="2">
    <source>
        <dbReference type="EMBL" id="QBK87827.1"/>
    </source>
</evidence>
<organism evidence="2">
    <name type="scientific">Marseillevirus LCMAC202</name>
    <dbReference type="NCBI Taxonomy" id="2506606"/>
    <lineage>
        <taxon>Viruses</taxon>
        <taxon>Varidnaviria</taxon>
        <taxon>Bamfordvirae</taxon>
        <taxon>Nucleocytoviricota</taxon>
        <taxon>Megaviricetes</taxon>
        <taxon>Pimascovirales</taxon>
        <taxon>Pimascovirales incertae sedis</taxon>
        <taxon>Marseilleviridae</taxon>
    </lineage>
</organism>
<evidence type="ECO:0000256" key="1">
    <source>
        <dbReference type="SAM" id="Phobius"/>
    </source>
</evidence>
<feature type="transmembrane region" description="Helical" evidence="1">
    <location>
        <begin position="129"/>
        <end position="148"/>
    </location>
</feature>
<sequence length="198" mass="21650">MVKHTTIALIQSVFALVAVVVNASLQTNGLLNLNQTNVDNQDIQDAKRFLLAAVIAQFIAAVLMITVAILIIVNKEKLQQQMSKFLYAALIISGLLMLVGGSLGAAAAVRLQCYKADMYVKKAWEMSSITAILGIVGTFILLLIQTFVKRETIKGIARQYLTTKTITVPTYLPVGQQKKKAAMPAFHPPPYHASEESY</sequence>
<dbReference type="EMBL" id="MK500370">
    <property type="protein sequence ID" value="QBK87827.1"/>
    <property type="molecule type" value="Genomic_DNA"/>
</dbReference>
<feature type="transmembrane region" description="Helical" evidence="1">
    <location>
        <begin position="85"/>
        <end position="109"/>
    </location>
</feature>
<reference evidence="2" key="1">
    <citation type="journal article" date="2019" name="MBio">
        <title>Virus Genomes from Deep Sea Sediments Expand the Ocean Megavirome and Support Independent Origins of Viral Gigantism.</title>
        <authorList>
            <person name="Backstrom D."/>
            <person name="Yutin N."/>
            <person name="Jorgensen S.L."/>
            <person name="Dharamshi J."/>
            <person name="Homa F."/>
            <person name="Zaremba-Niedwiedzka K."/>
            <person name="Spang A."/>
            <person name="Wolf Y.I."/>
            <person name="Koonin E.V."/>
            <person name="Ettema T.J."/>
        </authorList>
    </citation>
    <scope>NUCLEOTIDE SEQUENCE</scope>
</reference>
<protein>
    <submittedName>
        <fullName evidence="2">Uncharacterized protein</fullName>
    </submittedName>
</protein>